<dbReference type="AlphaFoldDB" id="A0A5D2YHS5"/>
<dbReference type="EMBL" id="CM017642">
    <property type="protein sequence ID" value="TYJ25792.1"/>
    <property type="molecule type" value="Genomic_DNA"/>
</dbReference>
<gene>
    <name evidence="1" type="ORF">E1A91_A07G073200v1</name>
</gene>
<protein>
    <submittedName>
        <fullName evidence="1">Uncharacterized protein</fullName>
    </submittedName>
</protein>
<name>A0A5D2YHS5_GOSMU</name>
<accession>A0A5D2YHS5</accession>
<dbReference type="Proteomes" id="UP000323597">
    <property type="component" value="Chromosome A07"/>
</dbReference>
<organism evidence="1 2">
    <name type="scientific">Gossypium mustelinum</name>
    <name type="common">Cotton</name>
    <name type="synonym">Gossypium caicoense</name>
    <dbReference type="NCBI Taxonomy" id="34275"/>
    <lineage>
        <taxon>Eukaryota</taxon>
        <taxon>Viridiplantae</taxon>
        <taxon>Streptophyta</taxon>
        <taxon>Embryophyta</taxon>
        <taxon>Tracheophyta</taxon>
        <taxon>Spermatophyta</taxon>
        <taxon>Magnoliopsida</taxon>
        <taxon>eudicotyledons</taxon>
        <taxon>Gunneridae</taxon>
        <taxon>Pentapetalae</taxon>
        <taxon>rosids</taxon>
        <taxon>malvids</taxon>
        <taxon>Malvales</taxon>
        <taxon>Malvaceae</taxon>
        <taxon>Malvoideae</taxon>
        <taxon>Gossypium</taxon>
    </lineage>
</organism>
<keyword evidence="2" id="KW-1185">Reference proteome</keyword>
<proteinExistence type="predicted"/>
<reference evidence="1 2" key="1">
    <citation type="submission" date="2019-07" db="EMBL/GenBank/DDBJ databases">
        <title>WGS assembly of Gossypium mustelinum.</title>
        <authorList>
            <person name="Chen Z.J."/>
            <person name="Sreedasyam A."/>
            <person name="Ando A."/>
            <person name="Song Q."/>
            <person name="De L."/>
            <person name="Hulse-Kemp A."/>
            <person name="Ding M."/>
            <person name="Ye W."/>
            <person name="Kirkbride R."/>
            <person name="Jenkins J."/>
            <person name="Plott C."/>
            <person name="Lovell J."/>
            <person name="Lin Y.-M."/>
            <person name="Vaughn R."/>
            <person name="Liu B."/>
            <person name="Li W."/>
            <person name="Simpson S."/>
            <person name="Scheffler B."/>
            <person name="Saski C."/>
            <person name="Grover C."/>
            <person name="Hu G."/>
            <person name="Conover J."/>
            <person name="Carlson J."/>
            <person name="Shu S."/>
            <person name="Boston L."/>
            <person name="Williams M."/>
            <person name="Peterson D."/>
            <person name="Mcgee K."/>
            <person name="Jones D."/>
            <person name="Wendel J."/>
            <person name="Stelly D."/>
            <person name="Grimwood J."/>
            <person name="Schmutz J."/>
        </authorList>
    </citation>
    <scope>NUCLEOTIDE SEQUENCE [LARGE SCALE GENOMIC DNA]</scope>
    <source>
        <strain evidence="1">1408120.09</strain>
    </source>
</reference>
<evidence type="ECO:0000313" key="1">
    <source>
        <dbReference type="EMBL" id="TYJ25792.1"/>
    </source>
</evidence>
<evidence type="ECO:0000313" key="2">
    <source>
        <dbReference type="Proteomes" id="UP000323597"/>
    </source>
</evidence>
<sequence length="144" mass="17174">MFFIFPQFLLRFSNLFGVYFSRFGSMHSYCSRLVSFALRNPIPSSSPFEQLCLPSRTHPWVSRKQSTNRFLSSLCCPNLPSLLFLSFSLFYNLFKLNLYVDSLFQYWQLILFQSSLRTCLPLKIQFFQSLNHSSLYYLFLEFLF</sequence>